<keyword evidence="6 17" id="KW-0808">Transferase</keyword>
<evidence type="ECO:0000256" key="4">
    <source>
        <dbReference type="ARBA" id="ARBA00022475"/>
    </source>
</evidence>
<keyword evidence="8" id="KW-0418">Kinase</keyword>
<dbReference type="InterPro" id="IPR000014">
    <property type="entry name" value="PAS"/>
</dbReference>
<dbReference type="InterPro" id="IPR003661">
    <property type="entry name" value="HisK_dim/P_dom"/>
</dbReference>
<dbReference type="SMART" id="SM00387">
    <property type="entry name" value="HATPase_c"/>
    <property type="match status" value="1"/>
</dbReference>
<name>A0A143PJ34_LUTPR</name>
<organism evidence="17 18">
    <name type="scientific">Luteitalea pratensis</name>
    <dbReference type="NCBI Taxonomy" id="1855912"/>
    <lineage>
        <taxon>Bacteria</taxon>
        <taxon>Pseudomonadati</taxon>
        <taxon>Acidobacteriota</taxon>
        <taxon>Vicinamibacteria</taxon>
        <taxon>Vicinamibacterales</taxon>
        <taxon>Vicinamibacteraceae</taxon>
        <taxon>Luteitalea</taxon>
    </lineage>
</organism>
<feature type="domain" description="PAS" evidence="16">
    <location>
        <begin position="178"/>
        <end position="250"/>
    </location>
</feature>
<evidence type="ECO:0000256" key="1">
    <source>
        <dbReference type="ARBA" id="ARBA00000085"/>
    </source>
</evidence>
<dbReference type="STRING" id="1855912.LuPra_01779"/>
<dbReference type="FunFam" id="3.30.565.10:FF:000023">
    <property type="entry name" value="PAS domain-containing sensor histidine kinase"/>
    <property type="match status" value="1"/>
</dbReference>
<dbReference type="GO" id="GO:0005886">
    <property type="term" value="C:plasma membrane"/>
    <property type="evidence" value="ECO:0007669"/>
    <property type="project" value="UniProtKB-SubCell"/>
</dbReference>
<dbReference type="Pfam" id="PF02518">
    <property type="entry name" value="HATPase_c"/>
    <property type="match status" value="1"/>
</dbReference>
<dbReference type="AlphaFoldDB" id="A0A143PJ34"/>
<dbReference type="InterPro" id="IPR011006">
    <property type="entry name" value="CheY-like_superfamily"/>
</dbReference>
<feature type="modified residue" description="4-aspartylphosphate" evidence="12">
    <location>
        <position position="649"/>
    </location>
</feature>
<dbReference type="Proteomes" id="UP000076079">
    <property type="component" value="Chromosome"/>
</dbReference>
<feature type="transmembrane region" description="Helical" evidence="13">
    <location>
        <begin position="27"/>
        <end position="46"/>
    </location>
</feature>
<dbReference type="PRINTS" id="PR00344">
    <property type="entry name" value="BCTRLSENSOR"/>
</dbReference>
<dbReference type="InterPro" id="IPR003594">
    <property type="entry name" value="HATPase_dom"/>
</dbReference>
<dbReference type="InterPro" id="IPR013655">
    <property type="entry name" value="PAS_fold_3"/>
</dbReference>
<dbReference type="GO" id="GO:0000155">
    <property type="term" value="F:phosphorelay sensor kinase activity"/>
    <property type="evidence" value="ECO:0007669"/>
    <property type="project" value="InterPro"/>
</dbReference>
<dbReference type="KEGG" id="abac:LuPra_01779"/>
<dbReference type="SUPFAM" id="SSF55874">
    <property type="entry name" value="ATPase domain of HSP90 chaperone/DNA topoisomerase II/histidine kinase"/>
    <property type="match status" value="1"/>
</dbReference>
<dbReference type="EMBL" id="CP015136">
    <property type="protein sequence ID" value="AMY08575.1"/>
    <property type="molecule type" value="Genomic_DNA"/>
</dbReference>
<accession>A0A143PJ34</accession>
<keyword evidence="11 13" id="KW-0472">Membrane</keyword>
<dbReference type="PROSITE" id="PS50109">
    <property type="entry name" value="HIS_KIN"/>
    <property type="match status" value="1"/>
</dbReference>
<dbReference type="InterPro" id="IPR001789">
    <property type="entry name" value="Sig_transdc_resp-reg_receiver"/>
</dbReference>
<evidence type="ECO:0000256" key="11">
    <source>
        <dbReference type="ARBA" id="ARBA00023136"/>
    </source>
</evidence>
<dbReference type="SUPFAM" id="SSF55785">
    <property type="entry name" value="PYP-like sensor domain (PAS domain)"/>
    <property type="match status" value="2"/>
</dbReference>
<evidence type="ECO:0000256" key="2">
    <source>
        <dbReference type="ARBA" id="ARBA00004236"/>
    </source>
</evidence>
<evidence type="ECO:0000256" key="3">
    <source>
        <dbReference type="ARBA" id="ARBA00012438"/>
    </source>
</evidence>
<evidence type="ECO:0000256" key="12">
    <source>
        <dbReference type="PROSITE-ProRule" id="PRU00169"/>
    </source>
</evidence>
<reference evidence="17 18" key="1">
    <citation type="journal article" date="2016" name="Genome Announc.">
        <title>First Complete Genome Sequence of a Subdivision 6 Acidobacterium Strain.</title>
        <authorList>
            <person name="Huang S."/>
            <person name="Vieira S."/>
            <person name="Bunk B."/>
            <person name="Riedel T."/>
            <person name="Sproer C."/>
            <person name="Overmann J."/>
        </authorList>
    </citation>
    <scope>NUCLEOTIDE SEQUENCE [LARGE SCALE GENOMIC DNA]</scope>
    <source>
        <strain evidence="18">DSM 100886 HEG_-6_39</strain>
    </source>
</reference>
<dbReference type="Gene3D" id="3.30.450.20">
    <property type="entry name" value="PAS domain"/>
    <property type="match status" value="2"/>
</dbReference>
<dbReference type="Pfam" id="PF08448">
    <property type="entry name" value="PAS_4"/>
    <property type="match status" value="1"/>
</dbReference>
<feature type="domain" description="Response regulatory" evidence="15">
    <location>
        <begin position="600"/>
        <end position="713"/>
    </location>
</feature>
<dbReference type="PATRIC" id="fig|1813736.3.peg.1865"/>
<keyword evidence="5 12" id="KW-0597">Phosphoprotein</keyword>
<dbReference type="SUPFAM" id="SSF52172">
    <property type="entry name" value="CheY-like"/>
    <property type="match status" value="1"/>
</dbReference>
<gene>
    <name evidence="17" type="primary">rpfC_3</name>
    <name evidence="17" type="ORF">LuPra_01779</name>
</gene>
<dbReference type="InterPro" id="IPR036097">
    <property type="entry name" value="HisK_dim/P_sf"/>
</dbReference>
<dbReference type="PROSITE" id="PS50110">
    <property type="entry name" value="RESPONSE_REGULATORY"/>
    <property type="match status" value="1"/>
</dbReference>
<dbReference type="SMART" id="SM00091">
    <property type="entry name" value="PAS"/>
    <property type="match status" value="2"/>
</dbReference>
<evidence type="ECO:0000313" key="18">
    <source>
        <dbReference type="Proteomes" id="UP000076079"/>
    </source>
</evidence>
<keyword evidence="7" id="KW-0547">Nucleotide-binding</keyword>
<dbReference type="PANTHER" id="PTHR43547:SF2">
    <property type="entry name" value="HYBRID SIGNAL TRANSDUCTION HISTIDINE KINASE C"/>
    <property type="match status" value="1"/>
</dbReference>
<keyword evidence="10" id="KW-0902">Two-component regulatory system</keyword>
<evidence type="ECO:0000256" key="7">
    <source>
        <dbReference type="ARBA" id="ARBA00022741"/>
    </source>
</evidence>
<dbReference type="EC" id="2.7.13.3" evidence="3"/>
<dbReference type="InterPro" id="IPR035965">
    <property type="entry name" value="PAS-like_dom_sf"/>
</dbReference>
<dbReference type="Gene3D" id="3.40.50.2300">
    <property type="match status" value="1"/>
</dbReference>
<reference evidence="18" key="2">
    <citation type="submission" date="2016-04" db="EMBL/GenBank/DDBJ databases">
        <title>First Complete Genome Sequence of a Subdivision 6 Acidobacterium.</title>
        <authorList>
            <person name="Huang S."/>
            <person name="Vieira S."/>
            <person name="Bunk B."/>
            <person name="Riedel T."/>
            <person name="Sproeer C."/>
            <person name="Overmann J."/>
        </authorList>
    </citation>
    <scope>NUCLEOTIDE SEQUENCE [LARGE SCALE GENOMIC DNA]</scope>
    <source>
        <strain evidence="18">DSM 100886 HEG_-6_39</strain>
    </source>
</reference>
<comment type="catalytic activity">
    <reaction evidence="1">
        <text>ATP + protein L-histidine = ADP + protein N-phospho-L-histidine.</text>
        <dbReference type="EC" id="2.7.13.3"/>
    </reaction>
</comment>
<dbReference type="CDD" id="cd00082">
    <property type="entry name" value="HisKA"/>
    <property type="match status" value="1"/>
</dbReference>
<dbReference type="SUPFAM" id="SSF47384">
    <property type="entry name" value="Homodimeric domain of signal transducing histidine kinase"/>
    <property type="match status" value="1"/>
</dbReference>
<keyword evidence="13" id="KW-1133">Transmembrane helix</keyword>
<dbReference type="Gene3D" id="3.30.565.10">
    <property type="entry name" value="Histidine kinase-like ATPase, C-terminal domain"/>
    <property type="match status" value="1"/>
</dbReference>
<keyword evidence="13" id="KW-0812">Transmembrane</keyword>
<dbReference type="GO" id="GO:0005524">
    <property type="term" value="F:ATP binding"/>
    <property type="evidence" value="ECO:0007669"/>
    <property type="project" value="UniProtKB-KW"/>
</dbReference>
<dbReference type="PANTHER" id="PTHR43547">
    <property type="entry name" value="TWO-COMPONENT HISTIDINE KINASE"/>
    <property type="match status" value="1"/>
</dbReference>
<dbReference type="InterPro" id="IPR005467">
    <property type="entry name" value="His_kinase_dom"/>
</dbReference>
<dbReference type="Pfam" id="PF00072">
    <property type="entry name" value="Response_reg"/>
    <property type="match status" value="1"/>
</dbReference>
<dbReference type="Gene3D" id="1.10.287.130">
    <property type="match status" value="1"/>
</dbReference>
<sequence length="726" mass="80234">MLAGAATAVSCWVLATRDPGPGSPFGPLRSVAVTVFLIVGGLIAWLTHLTRTARLRTDRAEHREQTVLDSITDAFVAVDFGWRFTYVNEGAQVYFGMSERELIGRVCWEVFPQAIGTPLESYYRQVMEGREAIRVELPSIIKDTRWAQLHIAPTAEGISVVFRDITEQRRLQDSILRHQERLHRALEAAGMAAWEYDPRLDRVTYSASASDVLGVPADRLPHDRHTGTEIIHPDDREAYLAIVRRAARTADGQYRSQYRLAEAYLFGRHGPVWIEDRGRMLFDAVGVLTLVQGVVQDVTADRATEEHIRALNEHLQDGIAERQTLLEVAEASRESAERSSRAKDEFLAVLSHELRSPMQSVLGWVQVLRTTPLESETSGRALDTIERNLRQQTQLINDMLDVSRIVTGKLVFHLVTLPLASVVRETVDELRPQADVKGLDLELHVQDDLFVVADRERVRQVVSNLFANAVKFTAPGGRIRVTCGERDGMARLEVTDTGDGIAPMLLPTIFERFRQADTSSTRPHEGLGLGLSITKYIVDHLGGSIAAESGGPGMGSCFSVRLPLAGVRREEGVGLTRTDLVDDESPVVSAPADRRLVALDVMVVDDHRDTVDLIAFVLTREGAEVRTALSAQEALAAWLQRPADVLVTDLSMPGMDGFGLLAAVSRDADVKAIALSGLARADDRQRALQAGFVAHLAKPVEPRLLVETLARLQDDRLMAAREFPRP</sequence>
<dbReference type="InterPro" id="IPR013656">
    <property type="entry name" value="PAS_4"/>
</dbReference>
<evidence type="ECO:0000256" key="5">
    <source>
        <dbReference type="ARBA" id="ARBA00022553"/>
    </source>
</evidence>
<evidence type="ECO:0000259" key="16">
    <source>
        <dbReference type="PROSITE" id="PS50112"/>
    </source>
</evidence>
<evidence type="ECO:0000256" key="9">
    <source>
        <dbReference type="ARBA" id="ARBA00022840"/>
    </source>
</evidence>
<keyword evidence="18" id="KW-1185">Reference proteome</keyword>
<dbReference type="PROSITE" id="PS50112">
    <property type="entry name" value="PAS"/>
    <property type="match status" value="2"/>
</dbReference>
<dbReference type="InterPro" id="IPR004358">
    <property type="entry name" value="Sig_transdc_His_kin-like_C"/>
</dbReference>
<keyword evidence="4" id="KW-1003">Cell membrane</keyword>
<dbReference type="SMART" id="SM00388">
    <property type="entry name" value="HisKA"/>
    <property type="match status" value="1"/>
</dbReference>
<evidence type="ECO:0000259" key="14">
    <source>
        <dbReference type="PROSITE" id="PS50109"/>
    </source>
</evidence>
<evidence type="ECO:0000313" key="17">
    <source>
        <dbReference type="EMBL" id="AMY08575.1"/>
    </source>
</evidence>
<evidence type="ECO:0000256" key="10">
    <source>
        <dbReference type="ARBA" id="ARBA00023012"/>
    </source>
</evidence>
<feature type="domain" description="Histidine kinase" evidence="14">
    <location>
        <begin position="349"/>
        <end position="566"/>
    </location>
</feature>
<evidence type="ECO:0000256" key="8">
    <source>
        <dbReference type="ARBA" id="ARBA00022777"/>
    </source>
</evidence>
<keyword evidence="9" id="KW-0067">ATP-binding</keyword>
<proteinExistence type="predicted"/>
<protein>
    <recommendedName>
        <fullName evidence="3">histidine kinase</fullName>
        <ecNumber evidence="3">2.7.13.3</ecNumber>
    </recommendedName>
</protein>
<evidence type="ECO:0000256" key="13">
    <source>
        <dbReference type="SAM" id="Phobius"/>
    </source>
</evidence>
<evidence type="ECO:0000259" key="15">
    <source>
        <dbReference type="PROSITE" id="PS50110"/>
    </source>
</evidence>
<dbReference type="Pfam" id="PF08447">
    <property type="entry name" value="PAS_3"/>
    <property type="match status" value="1"/>
</dbReference>
<evidence type="ECO:0000256" key="6">
    <source>
        <dbReference type="ARBA" id="ARBA00022679"/>
    </source>
</evidence>
<dbReference type="SMART" id="SM00448">
    <property type="entry name" value="REC"/>
    <property type="match status" value="1"/>
</dbReference>
<dbReference type="CDD" id="cd00130">
    <property type="entry name" value="PAS"/>
    <property type="match status" value="1"/>
</dbReference>
<dbReference type="NCBIfam" id="TIGR00229">
    <property type="entry name" value="sensory_box"/>
    <property type="match status" value="1"/>
</dbReference>
<dbReference type="Pfam" id="PF00512">
    <property type="entry name" value="HisKA"/>
    <property type="match status" value="1"/>
</dbReference>
<dbReference type="InterPro" id="IPR036890">
    <property type="entry name" value="HATPase_C_sf"/>
</dbReference>
<feature type="domain" description="PAS" evidence="16">
    <location>
        <begin position="60"/>
        <end position="130"/>
    </location>
</feature>
<comment type="subcellular location">
    <subcellularLocation>
        <location evidence="2">Cell membrane</location>
    </subcellularLocation>
</comment>